<sequence length="606" mass="66901">MMGRTGASATDNRQEGSASSLLFWILALLFAATLSGCDRDPKHVTRPGPPNFLIILADDLGYSDLAPYGGEIETPNIAALARDGILFTDFYASPSCSPTRAMLLSGADNHVAGLGNMASMMVIDQDTRLGLPGFEGYLNSSVASISEILSANGYHTYMAGKWHLGFDAEYGPKARGFKRSFTLLPGGAGHLGNQSLYDPRKSSTYLEDGNPVELPTDFYSTRFYTEKLIEYIDENVGDKKPFFAYLAYTAPHWPLQAPKSSIARFKGKYDAGYDEIRAQRVKQMRRLGLIDVMHEASPRPASIPSWDSLSPDEQKRQARLMEVYAAMIADIDRYIGRIVGHLKKIGEYDNTVIIILSDNGPEAGMFETYWPELFSSIDGCCDQSFDAIGSAQSYVWNTPGWAWVSGTPFSGVKGETREGGVRVPAILSYAGAPRQAWLERRPSSVLDIAPTVLELSKIAHPAPEFAGRSIAALAGRSFADLLADESPASEEKAGDADRAIGWELMGWRALRRGNWKLLWDPYDQSDGWRLYNLKADPNEAFDLSEVRPEELSQMIDAWKTYVAQNNVILWHDVSENEATAADLESRGDGQPINENAPTRAHRRLPR</sequence>
<comment type="similarity">
    <text evidence="1">Belongs to the sulfatase family.</text>
</comment>
<evidence type="ECO:0000256" key="5">
    <source>
        <dbReference type="SAM" id="MobiDB-lite"/>
    </source>
</evidence>
<dbReference type="PANTHER" id="PTHR42693:SF33">
    <property type="entry name" value="ARYLSULFATASE"/>
    <property type="match status" value="1"/>
</dbReference>
<evidence type="ECO:0000256" key="1">
    <source>
        <dbReference type="ARBA" id="ARBA00008779"/>
    </source>
</evidence>
<evidence type="ECO:0000313" key="8">
    <source>
        <dbReference type="Proteomes" id="UP000239504"/>
    </source>
</evidence>
<keyword evidence="3" id="KW-0378">Hydrolase</keyword>
<protein>
    <submittedName>
        <fullName evidence="7">Arylsulfatase</fullName>
    </submittedName>
</protein>
<dbReference type="Proteomes" id="UP000239504">
    <property type="component" value="Unassembled WGS sequence"/>
</dbReference>
<keyword evidence="4" id="KW-0106">Calcium</keyword>
<dbReference type="Pfam" id="PF00884">
    <property type="entry name" value="Sulfatase"/>
    <property type="match status" value="1"/>
</dbReference>
<dbReference type="GO" id="GO:0004065">
    <property type="term" value="F:arylsulfatase activity"/>
    <property type="evidence" value="ECO:0007669"/>
    <property type="project" value="TreeGrafter"/>
</dbReference>
<evidence type="ECO:0000313" key="7">
    <source>
        <dbReference type="EMBL" id="PQA86265.1"/>
    </source>
</evidence>
<dbReference type="InterPro" id="IPR050738">
    <property type="entry name" value="Sulfatase"/>
</dbReference>
<proteinExistence type="inferred from homology"/>
<dbReference type="Gene3D" id="3.40.720.10">
    <property type="entry name" value="Alkaline Phosphatase, subunit A"/>
    <property type="match status" value="1"/>
</dbReference>
<comment type="caution">
    <text evidence="7">The sequence shown here is derived from an EMBL/GenBank/DDBJ whole genome shotgun (WGS) entry which is preliminary data.</text>
</comment>
<organism evidence="7 8">
    <name type="scientific">Hyphococcus luteus</name>
    <dbReference type="NCBI Taxonomy" id="2058213"/>
    <lineage>
        <taxon>Bacteria</taxon>
        <taxon>Pseudomonadati</taxon>
        <taxon>Pseudomonadota</taxon>
        <taxon>Alphaproteobacteria</taxon>
        <taxon>Parvularculales</taxon>
        <taxon>Parvularculaceae</taxon>
        <taxon>Hyphococcus</taxon>
    </lineage>
</organism>
<keyword evidence="2" id="KW-0479">Metal-binding</keyword>
<dbReference type="InterPro" id="IPR024607">
    <property type="entry name" value="Sulfatase_CS"/>
</dbReference>
<dbReference type="CDD" id="cd16025">
    <property type="entry name" value="PAS_like"/>
    <property type="match status" value="1"/>
</dbReference>
<dbReference type="InterPro" id="IPR000917">
    <property type="entry name" value="Sulfatase_N"/>
</dbReference>
<feature type="region of interest" description="Disordered" evidence="5">
    <location>
        <begin position="580"/>
        <end position="606"/>
    </location>
</feature>
<evidence type="ECO:0000256" key="4">
    <source>
        <dbReference type="ARBA" id="ARBA00022837"/>
    </source>
</evidence>
<evidence type="ECO:0000259" key="6">
    <source>
        <dbReference type="Pfam" id="PF00884"/>
    </source>
</evidence>
<evidence type="ECO:0000256" key="2">
    <source>
        <dbReference type="ARBA" id="ARBA00022723"/>
    </source>
</evidence>
<dbReference type="Gene3D" id="3.30.1120.10">
    <property type="match status" value="1"/>
</dbReference>
<dbReference type="InterPro" id="IPR017850">
    <property type="entry name" value="Alkaline_phosphatase_core_sf"/>
</dbReference>
<accession>A0A2S7K183</accession>
<dbReference type="GO" id="GO:0046872">
    <property type="term" value="F:metal ion binding"/>
    <property type="evidence" value="ECO:0007669"/>
    <property type="project" value="UniProtKB-KW"/>
</dbReference>
<dbReference type="EMBL" id="PJCH01000015">
    <property type="protein sequence ID" value="PQA86265.1"/>
    <property type="molecule type" value="Genomic_DNA"/>
</dbReference>
<dbReference type="AlphaFoldDB" id="A0A2S7K183"/>
<dbReference type="PANTHER" id="PTHR42693">
    <property type="entry name" value="ARYLSULFATASE FAMILY MEMBER"/>
    <property type="match status" value="1"/>
</dbReference>
<dbReference type="SUPFAM" id="SSF53649">
    <property type="entry name" value="Alkaline phosphatase-like"/>
    <property type="match status" value="1"/>
</dbReference>
<keyword evidence="8" id="KW-1185">Reference proteome</keyword>
<name>A0A2S7K183_9PROT</name>
<reference evidence="7 8" key="1">
    <citation type="submission" date="2017-12" db="EMBL/GenBank/DDBJ databases">
        <authorList>
            <person name="Hurst M.R.H."/>
        </authorList>
    </citation>
    <scope>NUCLEOTIDE SEQUENCE [LARGE SCALE GENOMIC DNA]</scope>
    <source>
        <strain evidence="7 8">SY-3-19</strain>
    </source>
</reference>
<gene>
    <name evidence="7" type="ORF">CW354_18115</name>
</gene>
<dbReference type="PROSITE" id="PS00149">
    <property type="entry name" value="SULFATASE_2"/>
    <property type="match status" value="1"/>
</dbReference>
<feature type="domain" description="Sulfatase N-terminal" evidence="6">
    <location>
        <begin position="50"/>
        <end position="456"/>
    </location>
</feature>
<evidence type="ECO:0000256" key="3">
    <source>
        <dbReference type="ARBA" id="ARBA00022801"/>
    </source>
</evidence>
<dbReference type="OrthoDB" id="9803751at2"/>